<sequence length="138" mass="15554">MTLTAPEDEIIRQSDSHSLPPSLNSQLPQLSTPSLRQSNPVHRKRTALLHHQAHSLTPSYHCHHPSSPTHSQTTRFSTSRLQFPLTSSSFRHPSSRHLTDARPTHTHIPTHSPKKRPNLLSWDCGRPSSELLTYLASL</sequence>
<evidence type="ECO:0000313" key="2">
    <source>
        <dbReference type="EMBL" id="KAG0587101.1"/>
    </source>
</evidence>
<keyword evidence="3" id="KW-1185">Reference proteome</keyword>
<evidence type="ECO:0000313" key="3">
    <source>
        <dbReference type="Proteomes" id="UP000822688"/>
    </source>
</evidence>
<feature type="region of interest" description="Disordered" evidence="1">
    <location>
        <begin position="1"/>
        <end position="43"/>
    </location>
</feature>
<proteinExistence type="predicted"/>
<organism evidence="2 3">
    <name type="scientific">Ceratodon purpureus</name>
    <name type="common">Fire moss</name>
    <name type="synonym">Dicranum purpureum</name>
    <dbReference type="NCBI Taxonomy" id="3225"/>
    <lineage>
        <taxon>Eukaryota</taxon>
        <taxon>Viridiplantae</taxon>
        <taxon>Streptophyta</taxon>
        <taxon>Embryophyta</taxon>
        <taxon>Bryophyta</taxon>
        <taxon>Bryophytina</taxon>
        <taxon>Bryopsida</taxon>
        <taxon>Dicranidae</taxon>
        <taxon>Pseudoditrichales</taxon>
        <taxon>Ditrichaceae</taxon>
        <taxon>Ceratodon</taxon>
    </lineage>
</organism>
<name>A0A8T0IWR0_CERPU</name>
<dbReference type="EMBL" id="CM026422">
    <property type="protein sequence ID" value="KAG0587101.1"/>
    <property type="molecule type" value="Genomic_DNA"/>
</dbReference>
<protein>
    <submittedName>
        <fullName evidence="2">Uncharacterized protein</fullName>
    </submittedName>
</protein>
<comment type="caution">
    <text evidence="2">The sequence shown here is derived from an EMBL/GenBank/DDBJ whole genome shotgun (WGS) entry which is preliminary data.</text>
</comment>
<feature type="compositionally biased region" description="Polar residues" evidence="1">
    <location>
        <begin position="66"/>
        <end position="92"/>
    </location>
</feature>
<evidence type="ECO:0000256" key="1">
    <source>
        <dbReference type="SAM" id="MobiDB-lite"/>
    </source>
</evidence>
<accession>A0A8T0IWR0</accession>
<dbReference type="AlphaFoldDB" id="A0A8T0IWR0"/>
<dbReference type="Proteomes" id="UP000822688">
    <property type="component" value="Chromosome 2"/>
</dbReference>
<feature type="compositionally biased region" description="Low complexity" evidence="1">
    <location>
        <begin position="16"/>
        <end position="38"/>
    </location>
</feature>
<gene>
    <name evidence="2" type="ORF">KC19_2G140700</name>
</gene>
<reference evidence="2" key="1">
    <citation type="submission" date="2020-06" db="EMBL/GenBank/DDBJ databases">
        <title>WGS assembly of Ceratodon purpureus strain R40.</title>
        <authorList>
            <person name="Carey S.B."/>
            <person name="Jenkins J."/>
            <person name="Shu S."/>
            <person name="Lovell J.T."/>
            <person name="Sreedasyam A."/>
            <person name="Maumus F."/>
            <person name="Tiley G.P."/>
            <person name="Fernandez-Pozo N."/>
            <person name="Barry K."/>
            <person name="Chen C."/>
            <person name="Wang M."/>
            <person name="Lipzen A."/>
            <person name="Daum C."/>
            <person name="Saski C.A."/>
            <person name="Payton A.C."/>
            <person name="Mcbreen J.C."/>
            <person name="Conrad R.E."/>
            <person name="Kollar L.M."/>
            <person name="Olsson S."/>
            <person name="Huttunen S."/>
            <person name="Landis J.B."/>
            <person name="Wickett N.J."/>
            <person name="Johnson M.G."/>
            <person name="Rensing S.A."/>
            <person name="Grimwood J."/>
            <person name="Schmutz J."/>
            <person name="Mcdaniel S.F."/>
        </authorList>
    </citation>
    <scope>NUCLEOTIDE SEQUENCE</scope>
    <source>
        <strain evidence="2">R40</strain>
    </source>
</reference>
<feature type="region of interest" description="Disordered" evidence="1">
    <location>
        <begin position="58"/>
        <end position="114"/>
    </location>
</feature>